<reference evidence="2 3" key="1">
    <citation type="submission" date="2017-11" db="EMBL/GenBank/DDBJ databases">
        <title>Draft Genome Sequence of Methylobacter psychrotolerans Sph1T, an Obligate Methanotroph from Low-Temperature Environments.</title>
        <authorList>
            <person name="Oshkin I.Y."/>
            <person name="Miroshnikov K."/>
            <person name="Belova S.E."/>
            <person name="Korzhenkov A."/>
            <person name="Toshchakov S.V."/>
            <person name="Dedysh S.N."/>
        </authorList>
    </citation>
    <scope>NUCLEOTIDE SEQUENCE [LARGE SCALE GENOMIC DNA]</scope>
    <source>
        <strain evidence="2 3">Sph1</strain>
    </source>
</reference>
<evidence type="ECO:0008006" key="4">
    <source>
        <dbReference type="Google" id="ProtNLM"/>
    </source>
</evidence>
<proteinExistence type="predicted"/>
<feature type="region of interest" description="Disordered" evidence="1">
    <location>
        <begin position="70"/>
        <end position="95"/>
    </location>
</feature>
<name>A0A2S5CIN8_9GAMM</name>
<dbReference type="EMBL" id="PGFZ01000009">
    <property type="protein sequence ID" value="POZ50678.1"/>
    <property type="molecule type" value="Genomic_DNA"/>
</dbReference>
<dbReference type="Proteomes" id="UP000237423">
    <property type="component" value="Unassembled WGS sequence"/>
</dbReference>
<dbReference type="RefSeq" id="WP_103975220.1">
    <property type="nucleotide sequence ID" value="NZ_PGFZ01000009.1"/>
</dbReference>
<comment type="caution">
    <text evidence="2">The sequence shown here is derived from an EMBL/GenBank/DDBJ whole genome shotgun (WGS) entry which is preliminary data.</text>
</comment>
<evidence type="ECO:0000313" key="2">
    <source>
        <dbReference type="EMBL" id="POZ50678.1"/>
    </source>
</evidence>
<sequence length="95" mass="10224">MTNEQRYAKIRAGFVSKGTSLHKWCKQNGYHRQNAYAAIMGEWVGDKASEFCRLLMVESGVIVQAVTETTEKASGRNGSDPGAGPQTDGSVTGIS</sequence>
<organism evidence="2 3">
    <name type="scientific">Methylovulum psychrotolerans</name>
    <dbReference type="NCBI Taxonomy" id="1704499"/>
    <lineage>
        <taxon>Bacteria</taxon>
        <taxon>Pseudomonadati</taxon>
        <taxon>Pseudomonadota</taxon>
        <taxon>Gammaproteobacteria</taxon>
        <taxon>Methylococcales</taxon>
        <taxon>Methylococcaceae</taxon>
        <taxon>Methylovulum</taxon>
    </lineage>
</organism>
<accession>A0A2S5CIN8</accession>
<evidence type="ECO:0000256" key="1">
    <source>
        <dbReference type="SAM" id="MobiDB-lite"/>
    </source>
</evidence>
<dbReference type="AlphaFoldDB" id="A0A2S5CIN8"/>
<protein>
    <recommendedName>
        <fullName evidence="4">DNA-binding protein</fullName>
    </recommendedName>
</protein>
<evidence type="ECO:0000313" key="3">
    <source>
        <dbReference type="Proteomes" id="UP000237423"/>
    </source>
</evidence>
<gene>
    <name evidence="2" type="ORF">AADEFJLK_03575</name>
</gene>